<evidence type="ECO:0000313" key="5">
    <source>
        <dbReference type="Proteomes" id="UP000252517"/>
    </source>
</evidence>
<dbReference type="InterPro" id="IPR000727">
    <property type="entry name" value="T_SNARE_dom"/>
</dbReference>
<evidence type="ECO:0000256" key="2">
    <source>
        <dbReference type="SAM" id="Coils"/>
    </source>
</evidence>
<reference evidence="4 5" key="1">
    <citation type="submission" date="2014-07" db="EMBL/GenBank/DDBJ databases">
        <title>Draft genome sequence of Thalassospira profundimaris S25-3-2.</title>
        <authorList>
            <person name="Lai Q."/>
            <person name="Shao Z."/>
        </authorList>
    </citation>
    <scope>NUCLEOTIDE SEQUENCE [LARGE SCALE GENOMIC DNA]</scope>
    <source>
        <strain evidence="4 5">S25-3-2</strain>
    </source>
</reference>
<dbReference type="GO" id="GO:0000731">
    <property type="term" value="P:DNA synthesis involved in DNA repair"/>
    <property type="evidence" value="ECO:0007669"/>
    <property type="project" value="TreeGrafter"/>
</dbReference>
<dbReference type="PANTHER" id="PTHR32182:SF22">
    <property type="entry name" value="ATP-DEPENDENT ENDONUCLEASE, OLD FAMILY-RELATED"/>
    <property type="match status" value="1"/>
</dbReference>
<dbReference type="SUPFAM" id="SSF75712">
    <property type="entry name" value="Rad50 coiled-coil Zn hook"/>
    <property type="match status" value="1"/>
</dbReference>
<evidence type="ECO:0000313" key="4">
    <source>
        <dbReference type="EMBL" id="RCK40152.1"/>
    </source>
</evidence>
<comment type="similarity">
    <text evidence="1">Belongs to the methyl-accepting chemotaxis (MCP) protein family.</text>
</comment>
<dbReference type="GO" id="GO:0006302">
    <property type="term" value="P:double-strand break repair"/>
    <property type="evidence" value="ECO:0007669"/>
    <property type="project" value="TreeGrafter"/>
</dbReference>
<evidence type="ECO:0000256" key="1">
    <source>
        <dbReference type="ARBA" id="ARBA00029447"/>
    </source>
</evidence>
<keyword evidence="2" id="KW-0175">Coiled coil</keyword>
<dbReference type="Gene3D" id="3.40.50.300">
    <property type="entry name" value="P-loop containing nucleotide triphosphate hydrolases"/>
    <property type="match status" value="2"/>
</dbReference>
<gene>
    <name evidence="4" type="ORF">TH25_25070</name>
</gene>
<dbReference type="PROSITE" id="PS50192">
    <property type="entry name" value="T_SNARE"/>
    <property type="match status" value="1"/>
</dbReference>
<comment type="caution">
    <text evidence="4">The sequence shown here is derived from an EMBL/GenBank/DDBJ whole genome shotgun (WGS) entry which is preliminary data.</text>
</comment>
<name>A0A367WI41_9PROT</name>
<protein>
    <recommendedName>
        <fullName evidence="3">t-SNARE coiled-coil homology domain-containing protein</fullName>
    </recommendedName>
</protein>
<dbReference type="PANTHER" id="PTHR32182">
    <property type="entry name" value="DNA REPLICATION AND REPAIR PROTEIN RECF"/>
    <property type="match status" value="1"/>
</dbReference>
<dbReference type="Pfam" id="PF13166">
    <property type="entry name" value="AAA_13"/>
    <property type="match status" value="1"/>
</dbReference>
<dbReference type="RefSeq" id="WP_181847832.1">
    <property type="nucleotide sequence ID" value="NZ_JPWH01000046.1"/>
</dbReference>
<feature type="domain" description="T-SNARE coiled-coil homology" evidence="3">
    <location>
        <begin position="403"/>
        <end position="465"/>
    </location>
</feature>
<accession>A0A367WI41</accession>
<sequence>MIESITMQGVASFSEFTPVTINTNKKLAIIYGHNGTGKSTLARYLQNTSDSNYNRCNFTLPNSQDYQLLVYNTDFVEKNFSQDSFEGVFTLGEENVAAEQAITVAEQEIISLEGQRHQKQQAKSECETRKESKIRHIKNQVYEIKKEHDRKDLDHCLVGFKNSADKFYEELLRTPLLDSPEYNFNDLARESNELNRKTAEKRNLLPKLSSNLSHIETNSIFSEVIIASRESYLSSLVEKLKNSSWIDQGRVYISEAEGKCPFCQQALGDELAKQINSLFDSSYEQKKKEIQALRDNYSDKTNELKTQLSENHFKSLNNRDLDLEKEKLINSLEANLEKIDKKLKDPSIKVSLKETDDFFQSINKILEDENSSRRTFNSKLEKKKESLAEIKKKFWSLVRIKFDSEIKEHDKSIEEINYETLKYKDEITALTRSIEEQNEIISENRARITNIDTSITNINSQITSIGLEGFEIKRKPGEDNHYYLCRGTHNSGNHVYKSLSEGEKTLITYLYFLELCQGSIRIDSPIPKNKKIIVIDDPISSLSHNYIYEIGSLTHKKIIKGYEYSQIILLTHSLYFLHEMIKYLPKKQEDFDRKCNLFRVTKNTHSNILPMERGDIKNDYQSYWQIIKDAQEGNTNNIVLPNIMRNILEYYFSFVHKTDELKRALDELEEDDAEFSSFFRFINRESHSDSVNINDLGEIDSDRFINKFREVFLRTNFEEHYNKMMS</sequence>
<feature type="coiled-coil region" evidence="2">
    <location>
        <begin position="283"/>
        <end position="310"/>
    </location>
</feature>
<dbReference type="AlphaFoldDB" id="A0A367WI41"/>
<dbReference type="InterPro" id="IPR026866">
    <property type="entry name" value="CR006_AAA"/>
</dbReference>
<dbReference type="SUPFAM" id="SSF52540">
    <property type="entry name" value="P-loop containing nucleoside triphosphate hydrolases"/>
    <property type="match status" value="2"/>
</dbReference>
<organism evidence="4 5">
    <name type="scientific">Thalassospira profundimaris</name>
    <dbReference type="NCBI Taxonomy" id="502049"/>
    <lineage>
        <taxon>Bacteria</taxon>
        <taxon>Pseudomonadati</taxon>
        <taxon>Pseudomonadota</taxon>
        <taxon>Alphaproteobacteria</taxon>
        <taxon>Rhodospirillales</taxon>
        <taxon>Thalassospiraceae</taxon>
        <taxon>Thalassospira</taxon>
    </lineage>
</organism>
<proteinExistence type="inferred from homology"/>
<dbReference type="EMBL" id="JPWH01000046">
    <property type="protein sequence ID" value="RCK40152.1"/>
    <property type="molecule type" value="Genomic_DNA"/>
</dbReference>
<dbReference type="InterPro" id="IPR027417">
    <property type="entry name" value="P-loop_NTPase"/>
</dbReference>
<dbReference type="Proteomes" id="UP000252517">
    <property type="component" value="Unassembled WGS sequence"/>
</dbReference>
<evidence type="ECO:0000259" key="3">
    <source>
        <dbReference type="PROSITE" id="PS50192"/>
    </source>
</evidence>